<name>A0ACD3RNK6_LARCR</name>
<evidence type="ECO:0000313" key="2">
    <source>
        <dbReference type="Proteomes" id="UP000793456"/>
    </source>
</evidence>
<dbReference type="EMBL" id="CM011676">
    <property type="protein sequence ID" value="TMS21044.1"/>
    <property type="molecule type" value="Genomic_DNA"/>
</dbReference>
<accession>A0ACD3RNK6</accession>
<protein>
    <submittedName>
        <fullName evidence="1">Uncharacterized protein</fullName>
    </submittedName>
</protein>
<evidence type="ECO:0000313" key="1">
    <source>
        <dbReference type="EMBL" id="TMS21044.1"/>
    </source>
</evidence>
<dbReference type="Proteomes" id="UP000793456">
    <property type="component" value="Chromosome III"/>
</dbReference>
<organism evidence="1 2">
    <name type="scientific">Larimichthys crocea</name>
    <name type="common">Large yellow croaker</name>
    <name type="synonym">Pseudosciaena crocea</name>
    <dbReference type="NCBI Taxonomy" id="215358"/>
    <lineage>
        <taxon>Eukaryota</taxon>
        <taxon>Metazoa</taxon>
        <taxon>Chordata</taxon>
        <taxon>Craniata</taxon>
        <taxon>Vertebrata</taxon>
        <taxon>Euteleostomi</taxon>
        <taxon>Actinopterygii</taxon>
        <taxon>Neopterygii</taxon>
        <taxon>Teleostei</taxon>
        <taxon>Neoteleostei</taxon>
        <taxon>Acanthomorphata</taxon>
        <taxon>Eupercaria</taxon>
        <taxon>Sciaenidae</taxon>
        <taxon>Larimichthys</taxon>
    </lineage>
</organism>
<feature type="non-terminal residue" evidence="1">
    <location>
        <position position="113"/>
    </location>
</feature>
<sequence>MAVVVRSLQDQLEKAKESLKNVDDNIRKLTGRDPNESRPGQIRRPGGPMAGPGGGRGRGVNLLRRSLSDIGSGGPPAKHRDIEGALLRLAGDQRAKRDARHDSDAEDDDDVKK</sequence>
<gene>
    <name evidence="1" type="ORF">E3U43_015017</name>
</gene>
<comment type="caution">
    <text evidence="1">The sequence shown here is derived from an EMBL/GenBank/DDBJ whole genome shotgun (WGS) entry which is preliminary data.</text>
</comment>
<keyword evidence="2" id="KW-1185">Reference proteome</keyword>
<reference evidence="1" key="1">
    <citation type="submission" date="2018-11" db="EMBL/GenBank/DDBJ databases">
        <title>The sequence and de novo assembly of Larimichthys crocea genome using PacBio and Hi-C technologies.</title>
        <authorList>
            <person name="Xu P."/>
            <person name="Chen B."/>
            <person name="Zhou Z."/>
            <person name="Ke Q."/>
            <person name="Wu Y."/>
            <person name="Bai H."/>
            <person name="Pu F."/>
        </authorList>
    </citation>
    <scope>NUCLEOTIDE SEQUENCE</scope>
    <source>
        <tissue evidence="1">Muscle</tissue>
    </source>
</reference>
<proteinExistence type="predicted"/>